<dbReference type="InterPro" id="IPR050076">
    <property type="entry name" value="ArchSynthase1/Queuine_TRR"/>
</dbReference>
<evidence type="ECO:0000256" key="3">
    <source>
        <dbReference type="ARBA" id="ARBA00022694"/>
    </source>
</evidence>
<feature type="binding site" evidence="4">
    <location>
        <position position="305"/>
    </location>
    <ligand>
        <name>Zn(2+)</name>
        <dbReference type="ChEBI" id="CHEBI:29105"/>
    </ligand>
</feature>
<dbReference type="EMBL" id="BSOS01000067">
    <property type="protein sequence ID" value="GLR67682.1"/>
    <property type="molecule type" value="Genomic_DNA"/>
</dbReference>
<accession>A0ABQ6A7K2</accession>
<dbReference type="NCBIfam" id="TIGR00430">
    <property type="entry name" value="Q_tRNA_tgt"/>
    <property type="match status" value="1"/>
</dbReference>
<feature type="binding site" evidence="4">
    <location>
        <begin position="91"/>
        <end position="95"/>
    </location>
    <ligand>
        <name>substrate</name>
    </ligand>
</feature>
<comment type="pathway">
    <text evidence="4">tRNA modification; tRNA-queuosine biosynthesis.</text>
</comment>
<keyword evidence="2 4" id="KW-0808">Transferase</keyword>
<feature type="binding site" evidence="4">
    <location>
        <position position="145"/>
    </location>
    <ligand>
        <name>substrate</name>
    </ligand>
</feature>
<dbReference type="PANTHER" id="PTHR46499:SF1">
    <property type="entry name" value="QUEUINE TRNA-RIBOSYLTRANSFERASE"/>
    <property type="match status" value="1"/>
</dbReference>
<organism evidence="6 7">
    <name type="scientific">Acidocella aquatica</name>
    <dbReference type="NCBI Taxonomy" id="1922313"/>
    <lineage>
        <taxon>Bacteria</taxon>
        <taxon>Pseudomonadati</taxon>
        <taxon>Pseudomonadota</taxon>
        <taxon>Alphaproteobacteria</taxon>
        <taxon>Acetobacterales</taxon>
        <taxon>Acidocellaceae</taxon>
        <taxon>Acidocella</taxon>
    </lineage>
</organism>
<sequence>MSFSFDLLGQDGAARAGMLHTAHGDVPTPTFMAVGTAGTVKAMTADAVRATGAKIVLGNTYHLMLRPGAERVARLGGLHKMMDWPGPILTDSGGFQVMSLAKLRKMDETGVTFRSHIDGSAHHLTPERSMEIQYLLDATITMVLDECTKFPATHEEAAKSMRLSTRWAKRSRDAFVARDGYGQFGIVQGNVYKDLREESAAALRELNFEGYAIGGLAVGEGQEMMYAMLDITAPLLPTGKPRYLMGVGTPDDLLGSVARGVDMFDCVMPTRAGRTARGFTSHGVFNLRNARFIDDGTPLDENCGCLCCTRHTRAYLHHLFRAQEILGPMLLTMHNLTYYQRLMQDGRVAILAGNYDEYCQATRAGWEEAKHG</sequence>
<comment type="caution">
    <text evidence="6">The sequence shown here is derived from an EMBL/GenBank/DDBJ whole genome shotgun (WGS) entry which is preliminary data.</text>
</comment>
<keyword evidence="1 4" id="KW-0328">Glycosyltransferase</keyword>
<comment type="cofactor">
    <cofactor evidence="4">
        <name>Zn(2+)</name>
        <dbReference type="ChEBI" id="CHEBI:29105"/>
    </cofactor>
    <text evidence="4">Binds 1 zinc ion per subunit.</text>
</comment>
<feature type="binding site" evidence="4">
    <location>
        <position position="215"/>
    </location>
    <ligand>
        <name>substrate</name>
    </ligand>
</feature>
<comment type="similarity">
    <text evidence="4">Belongs to the queuine tRNA-ribosyltransferase family.</text>
</comment>
<keyword evidence="3 4" id="KW-0819">tRNA processing</keyword>
<keyword evidence="4" id="KW-0862">Zinc</keyword>
<dbReference type="Proteomes" id="UP001156641">
    <property type="component" value="Unassembled WGS sequence"/>
</dbReference>
<protein>
    <recommendedName>
        <fullName evidence="4">Queuine tRNA-ribosyltransferase</fullName>
        <ecNumber evidence="4">2.4.2.29</ecNumber>
    </recommendedName>
    <alternativeName>
        <fullName evidence="4">Guanine insertion enzyme</fullName>
    </alternativeName>
    <alternativeName>
        <fullName evidence="4">tRNA-guanine transglycosylase</fullName>
    </alternativeName>
</protein>
<feature type="binding site" evidence="4">
    <location>
        <position position="334"/>
    </location>
    <ligand>
        <name>Zn(2+)</name>
        <dbReference type="ChEBI" id="CHEBI:29105"/>
    </ligand>
</feature>
<evidence type="ECO:0000256" key="4">
    <source>
        <dbReference type="HAMAP-Rule" id="MF_00168"/>
    </source>
</evidence>
<feature type="binding site" evidence="4">
    <location>
        <position position="188"/>
    </location>
    <ligand>
        <name>substrate</name>
    </ligand>
</feature>
<reference evidence="7" key="1">
    <citation type="journal article" date="2019" name="Int. J. Syst. Evol. Microbiol.">
        <title>The Global Catalogue of Microorganisms (GCM) 10K type strain sequencing project: providing services to taxonomists for standard genome sequencing and annotation.</title>
        <authorList>
            <consortium name="The Broad Institute Genomics Platform"/>
            <consortium name="The Broad Institute Genome Sequencing Center for Infectious Disease"/>
            <person name="Wu L."/>
            <person name="Ma J."/>
        </authorList>
    </citation>
    <scope>NUCLEOTIDE SEQUENCE [LARGE SCALE GENOMIC DNA]</scope>
    <source>
        <strain evidence="7">NBRC 112502</strain>
    </source>
</reference>
<gene>
    <name evidence="4 6" type="primary">tgt</name>
    <name evidence="6" type="ORF">GCM10010909_23630</name>
</gene>
<dbReference type="SUPFAM" id="SSF51713">
    <property type="entry name" value="tRNA-guanine transglycosylase"/>
    <property type="match status" value="1"/>
</dbReference>
<dbReference type="HAMAP" id="MF_00168">
    <property type="entry name" value="Q_tRNA_Tgt"/>
    <property type="match status" value="1"/>
</dbReference>
<comment type="catalytic activity">
    <reaction evidence="4">
        <text>7-aminomethyl-7-carbaguanine + guanosine(34) in tRNA = 7-aminomethyl-7-carbaguanosine(34) in tRNA + guanine</text>
        <dbReference type="Rhea" id="RHEA:24104"/>
        <dbReference type="Rhea" id="RHEA-COMP:10341"/>
        <dbReference type="Rhea" id="RHEA-COMP:10342"/>
        <dbReference type="ChEBI" id="CHEBI:16235"/>
        <dbReference type="ChEBI" id="CHEBI:58703"/>
        <dbReference type="ChEBI" id="CHEBI:74269"/>
        <dbReference type="ChEBI" id="CHEBI:82833"/>
        <dbReference type="EC" id="2.4.2.29"/>
    </reaction>
</comment>
<feature type="region of interest" description="RNA binding; important for wobble base 34 recognition" evidence="4">
    <location>
        <begin position="270"/>
        <end position="274"/>
    </location>
</feature>
<keyword evidence="4" id="KW-0479">Metal-binding</keyword>
<keyword evidence="7" id="KW-1185">Reference proteome</keyword>
<dbReference type="InterPro" id="IPR002616">
    <property type="entry name" value="tRNA_ribo_trans-like"/>
</dbReference>
<evidence type="ECO:0000313" key="6">
    <source>
        <dbReference type="EMBL" id="GLR67682.1"/>
    </source>
</evidence>
<dbReference type="Gene3D" id="3.20.20.105">
    <property type="entry name" value="Queuine tRNA-ribosyltransferase-like"/>
    <property type="match status" value="1"/>
</dbReference>
<comment type="function">
    <text evidence="4">Catalyzes the base-exchange of a guanine (G) residue with the queuine precursor 7-aminomethyl-7-deazaguanine (PreQ1) at position 34 (anticodon wobble position) in tRNAs with GU(N) anticodons (tRNA-Asp, -Asn, -His and -Tyr). Catalysis occurs through a double-displacement mechanism. The nucleophile active site attacks the C1' of nucleotide 34 to detach the guanine base from the RNA, forming a covalent enzyme-RNA intermediate. The proton acceptor active site deprotonates the incoming PreQ1, allowing a nucleophilic attack on the C1' of the ribose to form the product. After dissociation, two additional enzymatic reactions on the tRNA convert PreQ1 to queuine (Q), resulting in the hypermodified nucleoside queuosine (7-(((4,5-cis-dihydroxy-2-cyclopenten-1-yl)amino)methyl)-7-deazaguanosine).</text>
</comment>
<dbReference type="InterPro" id="IPR004803">
    <property type="entry name" value="TGT"/>
</dbReference>
<evidence type="ECO:0000256" key="1">
    <source>
        <dbReference type="ARBA" id="ARBA00022676"/>
    </source>
</evidence>
<dbReference type="NCBIfam" id="TIGR00449">
    <property type="entry name" value="tgt_general"/>
    <property type="match status" value="1"/>
</dbReference>
<dbReference type="PANTHER" id="PTHR46499">
    <property type="entry name" value="QUEUINE TRNA-RIBOSYLTRANSFERASE"/>
    <property type="match status" value="1"/>
</dbReference>
<keyword evidence="4" id="KW-0671">Queuosine biosynthesis</keyword>
<dbReference type="RefSeq" id="WP_284258427.1">
    <property type="nucleotide sequence ID" value="NZ_BSOS01000067.1"/>
</dbReference>
<name>A0ABQ6A7K2_9PROT</name>
<dbReference type="InterPro" id="IPR036511">
    <property type="entry name" value="TGT-like_sf"/>
</dbReference>
<evidence type="ECO:0000313" key="7">
    <source>
        <dbReference type="Proteomes" id="UP001156641"/>
    </source>
</evidence>
<feature type="binding site" evidence="4">
    <location>
        <position position="308"/>
    </location>
    <ligand>
        <name>Zn(2+)</name>
        <dbReference type="ChEBI" id="CHEBI:29105"/>
    </ligand>
</feature>
<proteinExistence type="inferred from homology"/>
<evidence type="ECO:0000256" key="2">
    <source>
        <dbReference type="ARBA" id="ARBA00022679"/>
    </source>
</evidence>
<feature type="active site" description="Nucleophile" evidence="4">
    <location>
        <position position="265"/>
    </location>
</feature>
<dbReference type="Pfam" id="PF01702">
    <property type="entry name" value="TGT"/>
    <property type="match status" value="1"/>
</dbReference>
<feature type="region of interest" description="RNA binding" evidence="4">
    <location>
        <begin position="246"/>
        <end position="252"/>
    </location>
</feature>
<dbReference type="EC" id="2.4.2.29" evidence="4"/>
<feature type="binding site" evidence="4">
    <location>
        <position position="303"/>
    </location>
    <ligand>
        <name>Zn(2+)</name>
        <dbReference type="ChEBI" id="CHEBI:29105"/>
    </ligand>
</feature>
<comment type="subunit">
    <text evidence="4">Homodimer. Within each dimer, one monomer is responsible for RNA recognition and catalysis, while the other monomer binds to the replacement base PreQ1.</text>
</comment>
<feature type="domain" description="tRNA-guanine(15) transglycosylase-like" evidence="5">
    <location>
        <begin position="13"/>
        <end position="365"/>
    </location>
</feature>
<feature type="active site" description="Proton acceptor" evidence="4">
    <location>
        <position position="91"/>
    </location>
</feature>
<evidence type="ECO:0000259" key="5">
    <source>
        <dbReference type="Pfam" id="PF01702"/>
    </source>
</evidence>